<proteinExistence type="predicted"/>
<dbReference type="EMBL" id="BDQX01000458">
    <property type="protein sequence ID" value="GBG11911.1"/>
    <property type="molecule type" value="Genomic_DNA"/>
</dbReference>
<evidence type="ECO:0000256" key="1">
    <source>
        <dbReference type="SAM" id="MobiDB-lite"/>
    </source>
</evidence>
<sequence>MCMKKRVQWVADRRGRAYVYEKASTMERRRARTSIRVWKNEYSGSQTDADEHTCMKKRVQWVADRKRQANVYEKASTMGRSFQTPPTNSPGYSTPQLTLV</sequence>
<evidence type="ECO:0000313" key="2">
    <source>
        <dbReference type="EMBL" id="GBG11911.1"/>
    </source>
</evidence>
<name>A0A2R5F638_9BACL</name>
<dbReference type="AlphaFoldDB" id="A0A2R5F638"/>
<dbReference type="Proteomes" id="UP000245202">
    <property type="component" value="Unassembled WGS sequence"/>
</dbReference>
<evidence type="ECO:0000313" key="3">
    <source>
        <dbReference type="Proteomes" id="UP000245202"/>
    </source>
</evidence>
<feature type="compositionally biased region" description="Polar residues" evidence="1">
    <location>
        <begin position="78"/>
        <end position="100"/>
    </location>
</feature>
<comment type="caution">
    <text evidence="2">The sequence shown here is derived from an EMBL/GenBank/DDBJ whole genome shotgun (WGS) entry which is preliminary data.</text>
</comment>
<feature type="region of interest" description="Disordered" evidence="1">
    <location>
        <begin position="75"/>
        <end position="100"/>
    </location>
</feature>
<organism evidence="2 3">
    <name type="scientific">Paenibacillus agaridevorans</name>
    <dbReference type="NCBI Taxonomy" id="171404"/>
    <lineage>
        <taxon>Bacteria</taxon>
        <taxon>Bacillati</taxon>
        <taxon>Bacillota</taxon>
        <taxon>Bacilli</taxon>
        <taxon>Bacillales</taxon>
        <taxon>Paenibacillaceae</taxon>
        <taxon>Paenibacillus</taxon>
    </lineage>
</organism>
<protein>
    <submittedName>
        <fullName evidence="2">Uncharacterized protein</fullName>
    </submittedName>
</protein>
<keyword evidence="3" id="KW-1185">Reference proteome</keyword>
<gene>
    <name evidence="2" type="ORF">PAT3040_06767</name>
</gene>
<reference evidence="2 3" key="1">
    <citation type="submission" date="2017-08" db="EMBL/GenBank/DDBJ databases">
        <title>Substantial Increase in Enzyme Production by Combined Drug-Resistance Mutations in Paenibacillus agaridevorans.</title>
        <authorList>
            <person name="Tanaka Y."/>
            <person name="Funane K."/>
            <person name="Hosaka T."/>
            <person name="Shiwa Y."/>
            <person name="Fujita N."/>
            <person name="Miyazaki T."/>
            <person name="Yoshikawa H."/>
            <person name="Murakami K."/>
            <person name="Kasahara K."/>
            <person name="Inaoka T."/>
            <person name="Hiraga Y."/>
            <person name="Ochi K."/>
        </authorList>
    </citation>
    <scope>NUCLEOTIDE SEQUENCE [LARGE SCALE GENOMIC DNA]</scope>
    <source>
        <strain evidence="2 3">T-3040</strain>
    </source>
</reference>
<accession>A0A2R5F638</accession>